<reference evidence="3 5" key="1">
    <citation type="submission" date="2015-10" db="EMBL/GenBank/DDBJ databases">
        <title>Draft genomes sequences of Candida glabrata isolates 1A, 1B, 2A, 2B, 3A and 3B.</title>
        <authorList>
            <person name="Haavelsrud O.E."/>
            <person name="Gaustad P."/>
        </authorList>
    </citation>
    <scope>NUCLEOTIDE SEQUENCE [LARGE SCALE GENOMIC DNA]</scope>
    <source>
        <strain evidence="3">910700640</strain>
    </source>
</reference>
<gene>
    <name evidence="4" type="ORF">AO440_004871</name>
    <name evidence="3" type="ORF">AO440_005353</name>
</gene>
<dbReference type="VEuPathDB" id="FungiDB:GWK60_J03619"/>
<evidence type="ECO:0000256" key="2">
    <source>
        <dbReference type="ARBA" id="ARBA00022737"/>
    </source>
</evidence>
<dbReference type="InterPro" id="IPR015943">
    <property type="entry name" value="WD40/YVTN_repeat-like_dom_sf"/>
</dbReference>
<keyword evidence="1" id="KW-0853">WD repeat</keyword>
<organism evidence="3 5">
    <name type="scientific">Candida glabrata</name>
    <name type="common">Yeast</name>
    <name type="synonym">Torulopsis glabrata</name>
    <dbReference type="NCBI Taxonomy" id="5478"/>
    <lineage>
        <taxon>Eukaryota</taxon>
        <taxon>Fungi</taxon>
        <taxon>Dikarya</taxon>
        <taxon>Ascomycota</taxon>
        <taxon>Saccharomycotina</taxon>
        <taxon>Saccharomycetes</taxon>
        <taxon>Saccharomycetales</taxon>
        <taxon>Saccharomycetaceae</taxon>
        <taxon>Nakaseomyces</taxon>
    </lineage>
</organism>
<dbReference type="GO" id="GO:0045944">
    <property type="term" value="P:positive regulation of transcription by RNA polymerase II"/>
    <property type="evidence" value="ECO:0007669"/>
    <property type="project" value="EnsemblFungi"/>
</dbReference>
<accession>A0A0W0CC31</accession>
<dbReference type="InterPro" id="IPR050459">
    <property type="entry name" value="WD_repeat_RBAP46/RBAP48/MSI1"/>
</dbReference>
<comment type="caution">
    <text evidence="3">The sequence shown here is derived from an EMBL/GenBank/DDBJ whole genome shotgun (WGS) entry which is preliminary data.</text>
</comment>
<dbReference type="GO" id="GO:0051321">
    <property type="term" value="P:meiotic cell cycle"/>
    <property type="evidence" value="ECO:0007669"/>
    <property type="project" value="EnsemblFungi"/>
</dbReference>
<dbReference type="EMBL" id="LLZZ01000033">
    <property type="protein sequence ID" value="KTB11599.1"/>
    <property type="molecule type" value="Genomic_DNA"/>
</dbReference>
<dbReference type="GO" id="GO:0051457">
    <property type="term" value="P:maintenance of protein location in nucleus"/>
    <property type="evidence" value="ECO:0007669"/>
    <property type="project" value="EnsemblFungi"/>
</dbReference>
<dbReference type="VEuPathDB" id="FungiDB:GVI51_J03641"/>
<dbReference type="GO" id="GO:0061186">
    <property type="term" value="P:negative regulation of silent mating-type cassette heterochromatin formation"/>
    <property type="evidence" value="ECO:0007669"/>
    <property type="project" value="EnsemblFungi"/>
</dbReference>
<evidence type="ECO:0000313" key="3">
    <source>
        <dbReference type="EMBL" id="KTA97214.1"/>
    </source>
</evidence>
<dbReference type="SMART" id="SM00320">
    <property type="entry name" value="WD40"/>
    <property type="match status" value="3"/>
</dbReference>
<dbReference type="OrthoDB" id="427795at2759"/>
<dbReference type="Gene3D" id="2.130.10.10">
    <property type="entry name" value="YVTN repeat-like/Quinoprotein amine dehydrogenase"/>
    <property type="match status" value="1"/>
</dbReference>
<keyword evidence="2" id="KW-0677">Repeat</keyword>
<dbReference type="SUPFAM" id="SSF50978">
    <property type="entry name" value="WD40 repeat-like"/>
    <property type="match status" value="1"/>
</dbReference>
<dbReference type="VEuPathDB" id="FungiDB:GW608_J03663"/>
<dbReference type="OMA" id="ANFYHSG"/>
<dbReference type="GO" id="GO:0006606">
    <property type="term" value="P:protein import into nucleus"/>
    <property type="evidence" value="ECO:0007669"/>
    <property type="project" value="EnsemblFungi"/>
</dbReference>
<evidence type="ECO:0000256" key="1">
    <source>
        <dbReference type="ARBA" id="ARBA00022574"/>
    </source>
</evidence>
<dbReference type="VEuPathDB" id="FungiDB:CAGL0J03806g"/>
<dbReference type="VEuPathDB" id="FungiDB:B1J91_J03806g"/>
<dbReference type="InterPro" id="IPR001680">
    <property type="entry name" value="WD40_rpt"/>
</dbReference>
<dbReference type="EMBL" id="LLZZ01000163">
    <property type="protein sequence ID" value="KTA97214.1"/>
    <property type="molecule type" value="Genomic_DNA"/>
</dbReference>
<dbReference type="InterPro" id="IPR036322">
    <property type="entry name" value="WD40_repeat_dom_sf"/>
</dbReference>
<dbReference type="Proteomes" id="UP000054886">
    <property type="component" value="Unassembled WGS sequence"/>
</dbReference>
<proteinExistence type="predicted"/>
<dbReference type="PANTHER" id="PTHR22850">
    <property type="entry name" value="WD40 REPEAT FAMILY"/>
    <property type="match status" value="1"/>
</dbReference>
<dbReference type="Pfam" id="PF00400">
    <property type="entry name" value="WD40"/>
    <property type="match status" value="1"/>
</dbReference>
<name>A0A0W0CC31_CANGB</name>
<dbReference type="AlphaFoldDB" id="A0A0W0CC31"/>
<dbReference type="GO" id="GO:0000122">
    <property type="term" value="P:negative regulation of transcription by RNA polymerase II"/>
    <property type="evidence" value="ECO:0007669"/>
    <property type="project" value="EnsemblFungi"/>
</dbReference>
<evidence type="ECO:0000313" key="5">
    <source>
        <dbReference type="Proteomes" id="UP000054886"/>
    </source>
</evidence>
<dbReference type="GO" id="GO:0005634">
    <property type="term" value="C:nucleus"/>
    <property type="evidence" value="ECO:0007669"/>
    <property type="project" value="EnsemblFungi"/>
</dbReference>
<evidence type="ECO:0000313" key="4">
    <source>
        <dbReference type="EMBL" id="KTB11599.1"/>
    </source>
</evidence>
<sequence>MTWNKTATYEHISSIKPRFISRAFAAENQLKSLAFSNELVPDTDAHELKTKLLYSQGSEIYELECAYPLITEDKEPVSDYGDAFKAMENVPLQPKWVYQGETVAKMEFLGEEEDTNVIAMSKNGSLAWFTEGVKVPVHIVQEMMGPSTKFSSIHSLTRPDNLAVADFSLSLDQETIVKSQSNGDEEDSILKLIDNAGKPSEVLRVIRVPGTTVTHSVRFLDNHVFASCSDDNVIRFWDTRTADKPLWSLSDPQNGSLTAFDVSQLSGNLFATGFSTGVVKLWDARAVEDATLDLSNRQNGEEPIQKEIANWYHRGGDSVVDLKFSSTSPTEFLTVGGSGNVYHWDADYALSNYDPENHAPQEASEQLQNESLTFLHTGGSRRSTTAYGLRNTVAWHPVIEGLVAHVDPDTLITTYLPYNN</sequence>
<dbReference type="GO" id="GO:0003714">
    <property type="term" value="F:transcription corepressor activity"/>
    <property type="evidence" value="ECO:0007669"/>
    <property type="project" value="EnsemblFungi"/>
</dbReference>
<protein>
    <submittedName>
        <fullName evidence="3">Transcriptional modulator WTM1</fullName>
    </submittedName>
</protein>